<dbReference type="Pfam" id="PF01555">
    <property type="entry name" value="N6_N4_Mtase"/>
    <property type="match status" value="1"/>
</dbReference>
<evidence type="ECO:0000256" key="2">
    <source>
        <dbReference type="ARBA" id="ARBA00022679"/>
    </source>
</evidence>
<evidence type="ECO:0000256" key="1">
    <source>
        <dbReference type="ARBA" id="ARBA00022603"/>
    </source>
</evidence>
<evidence type="ECO:0000259" key="5">
    <source>
        <dbReference type="Pfam" id="PF01555"/>
    </source>
</evidence>
<dbReference type="AlphaFoldDB" id="A0AAQ1MEP9"/>
<dbReference type="Proteomes" id="UP000184089">
    <property type="component" value="Unassembled WGS sequence"/>
</dbReference>
<dbReference type="InterPro" id="IPR001091">
    <property type="entry name" value="RM_Methyltransferase"/>
</dbReference>
<comment type="caution">
    <text evidence="6">The sequence shown here is derived from an EMBL/GenBank/DDBJ whole genome shotgun (WGS) entry which is preliminary data.</text>
</comment>
<dbReference type="GO" id="GO:0009307">
    <property type="term" value="P:DNA restriction-modification system"/>
    <property type="evidence" value="ECO:0007669"/>
    <property type="project" value="UniProtKB-KW"/>
</dbReference>
<dbReference type="PRINTS" id="PR00508">
    <property type="entry name" value="S21N4MTFRASE"/>
</dbReference>
<accession>A0AAQ1MEP9</accession>
<evidence type="ECO:0000256" key="4">
    <source>
        <dbReference type="RuleBase" id="RU362026"/>
    </source>
</evidence>
<dbReference type="GO" id="GO:0003677">
    <property type="term" value="F:DNA binding"/>
    <property type="evidence" value="ECO:0007669"/>
    <property type="project" value="InterPro"/>
</dbReference>
<evidence type="ECO:0000256" key="3">
    <source>
        <dbReference type="ARBA" id="ARBA00022747"/>
    </source>
</evidence>
<evidence type="ECO:0000313" key="6">
    <source>
        <dbReference type="EMBL" id="SHG30108.1"/>
    </source>
</evidence>
<evidence type="ECO:0000313" key="7">
    <source>
        <dbReference type="Proteomes" id="UP000184089"/>
    </source>
</evidence>
<dbReference type="GO" id="GO:0032259">
    <property type="term" value="P:methylation"/>
    <property type="evidence" value="ECO:0007669"/>
    <property type="project" value="UniProtKB-KW"/>
</dbReference>
<sequence>MNICSEGQLTLTFDNDISISESTKKTYPEIVFDFNSLFNTQLTEEYMNNNNSMAILGDSLSVLKKMKDKSVQLIFADAPYNIGKDFGNNSDKWESVHAYIEWCKIWIDECMRVLSDNGTMYFMTATQHMPYLDVFASEKYNVLCRIIWSYDSSGVQSKKMYGSLYEPILMISKTSKSSYTFNYDDILVEAKTGAKRKLIDYRKNPPQPYSSQKVPGNVWDFSRVRFKMDEYENHPTQKPEALLERIIKASSNPGDVVLDPFSGSFTTSAVAVRLGRVGIGIDMNEEYYEMGLRRTGITMTRNGKSLEKVKTRKTNAKSKYVRGE</sequence>
<dbReference type="EMBL" id="FQVY01000003">
    <property type="protein sequence ID" value="SHG30108.1"/>
    <property type="molecule type" value="Genomic_DNA"/>
</dbReference>
<dbReference type="Gene3D" id="3.40.50.150">
    <property type="entry name" value="Vaccinia Virus protein VP39"/>
    <property type="match status" value="1"/>
</dbReference>
<protein>
    <recommendedName>
        <fullName evidence="4">Methyltransferase</fullName>
        <ecNumber evidence="4">2.1.1.-</ecNumber>
    </recommendedName>
</protein>
<gene>
    <name evidence="6" type="ORF">SAMN05444424_2033</name>
</gene>
<organism evidence="6 7">
    <name type="scientific">Bittarella massiliensis</name>
    <name type="common">ex Durand et al. 2017</name>
    <dbReference type="NCBI Taxonomy" id="1720313"/>
    <lineage>
        <taxon>Bacteria</taxon>
        <taxon>Bacillati</taxon>
        <taxon>Bacillota</taxon>
        <taxon>Clostridia</taxon>
        <taxon>Eubacteriales</taxon>
        <taxon>Oscillospiraceae</taxon>
        <taxon>Bittarella (ex Durand et al. 2017)</taxon>
    </lineage>
</organism>
<dbReference type="SUPFAM" id="SSF53335">
    <property type="entry name" value="S-adenosyl-L-methionine-dependent methyltransferases"/>
    <property type="match status" value="1"/>
</dbReference>
<dbReference type="RefSeq" id="WP_021660629.1">
    <property type="nucleotide sequence ID" value="NZ_FQVY01000003.1"/>
</dbReference>
<comment type="similarity">
    <text evidence="4">Belongs to the N(4)/N(6)-methyltransferase family.</text>
</comment>
<dbReference type="EC" id="2.1.1.-" evidence="4"/>
<dbReference type="NCBIfam" id="NF008572">
    <property type="entry name" value="PRK11524.1"/>
    <property type="match status" value="1"/>
</dbReference>
<keyword evidence="3" id="KW-0680">Restriction system</keyword>
<dbReference type="GO" id="GO:0008170">
    <property type="term" value="F:N-methyltransferase activity"/>
    <property type="evidence" value="ECO:0007669"/>
    <property type="project" value="InterPro"/>
</dbReference>
<dbReference type="InterPro" id="IPR002941">
    <property type="entry name" value="DNA_methylase_N4/N6"/>
</dbReference>
<feature type="domain" description="DNA methylase N-4/N-6" evidence="5">
    <location>
        <begin position="71"/>
        <end position="290"/>
    </location>
</feature>
<dbReference type="InterPro" id="IPR029063">
    <property type="entry name" value="SAM-dependent_MTases_sf"/>
</dbReference>
<keyword evidence="1" id="KW-0489">Methyltransferase</keyword>
<name>A0AAQ1MEP9_9FIRM</name>
<proteinExistence type="inferred from homology"/>
<keyword evidence="2" id="KW-0808">Transferase</keyword>
<reference evidence="7" key="1">
    <citation type="submission" date="2016-11" db="EMBL/GenBank/DDBJ databases">
        <authorList>
            <person name="Jaros S."/>
            <person name="Januszkiewicz K."/>
            <person name="Wedrychowicz H."/>
        </authorList>
    </citation>
    <scope>NUCLEOTIDE SEQUENCE [LARGE SCALE GENOMIC DNA]</scope>
    <source>
        <strain evidence="7">DSM 4029</strain>
    </source>
</reference>